<name>A0ABR2MB17_9ASPA</name>
<comment type="caution">
    <text evidence="2">The sequence shown here is derived from an EMBL/GenBank/DDBJ whole genome shotgun (WGS) entry which is preliminary data.</text>
</comment>
<reference evidence="2 3" key="1">
    <citation type="journal article" date="2022" name="Nat. Plants">
        <title>Genomes of leafy and leafless Platanthera orchids illuminate the evolution of mycoheterotrophy.</title>
        <authorList>
            <person name="Li M.H."/>
            <person name="Liu K.W."/>
            <person name="Li Z."/>
            <person name="Lu H.C."/>
            <person name="Ye Q.L."/>
            <person name="Zhang D."/>
            <person name="Wang J.Y."/>
            <person name="Li Y.F."/>
            <person name="Zhong Z.M."/>
            <person name="Liu X."/>
            <person name="Yu X."/>
            <person name="Liu D.K."/>
            <person name="Tu X.D."/>
            <person name="Liu B."/>
            <person name="Hao Y."/>
            <person name="Liao X.Y."/>
            <person name="Jiang Y.T."/>
            <person name="Sun W.H."/>
            <person name="Chen J."/>
            <person name="Chen Y.Q."/>
            <person name="Ai Y."/>
            <person name="Zhai J.W."/>
            <person name="Wu S.S."/>
            <person name="Zhou Z."/>
            <person name="Hsiao Y.Y."/>
            <person name="Wu W.L."/>
            <person name="Chen Y.Y."/>
            <person name="Lin Y.F."/>
            <person name="Hsu J.L."/>
            <person name="Li C.Y."/>
            <person name="Wang Z.W."/>
            <person name="Zhao X."/>
            <person name="Zhong W.Y."/>
            <person name="Ma X.K."/>
            <person name="Ma L."/>
            <person name="Huang J."/>
            <person name="Chen G.Z."/>
            <person name="Huang M.Z."/>
            <person name="Huang L."/>
            <person name="Peng D.H."/>
            <person name="Luo Y.B."/>
            <person name="Zou S.Q."/>
            <person name="Chen S.P."/>
            <person name="Lan S."/>
            <person name="Tsai W.C."/>
            <person name="Van de Peer Y."/>
            <person name="Liu Z.J."/>
        </authorList>
    </citation>
    <scope>NUCLEOTIDE SEQUENCE [LARGE SCALE GENOMIC DNA]</scope>
    <source>
        <strain evidence="2">Lor288</strain>
    </source>
</reference>
<feature type="compositionally biased region" description="Basic and acidic residues" evidence="1">
    <location>
        <begin position="118"/>
        <end position="144"/>
    </location>
</feature>
<accession>A0ABR2MB17</accession>
<sequence length="187" mass="20604">MASGDPHDENPGMDKGKRKAVAKEALSAQHKARLIEEERQRLDAEHLKILIYIYAITNAWQPVKDITIPWGLNRGFTEEEAAGQDWGNAHRSPSGWIRGIKTGSGHSPSGSISAQPEISDRGTVRQDRSFGDLGKIADKNRPDRGYAAGKEVADPPSGSRNRGRGPIRSSTRSVDRQGRRQERLGFL</sequence>
<evidence type="ECO:0000313" key="2">
    <source>
        <dbReference type="EMBL" id="KAK8960784.1"/>
    </source>
</evidence>
<gene>
    <name evidence="2" type="ORF">KSP40_PGU017655</name>
</gene>
<keyword evidence="3" id="KW-1185">Reference proteome</keyword>
<dbReference type="EMBL" id="JBBWWR010000010">
    <property type="protein sequence ID" value="KAK8960784.1"/>
    <property type="molecule type" value="Genomic_DNA"/>
</dbReference>
<evidence type="ECO:0000313" key="3">
    <source>
        <dbReference type="Proteomes" id="UP001412067"/>
    </source>
</evidence>
<dbReference type="Proteomes" id="UP001412067">
    <property type="component" value="Unassembled WGS sequence"/>
</dbReference>
<proteinExistence type="predicted"/>
<evidence type="ECO:0000256" key="1">
    <source>
        <dbReference type="SAM" id="MobiDB-lite"/>
    </source>
</evidence>
<feature type="region of interest" description="Disordered" evidence="1">
    <location>
        <begin position="1"/>
        <end position="25"/>
    </location>
</feature>
<organism evidence="2 3">
    <name type="scientific">Platanthera guangdongensis</name>
    <dbReference type="NCBI Taxonomy" id="2320717"/>
    <lineage>
        <taxon>Eukaryota</taxon>
        <taxon>Viridiplantae</taxon>
        <taxon>Streptophyta</taxon>
        <taxon>Embryophyta</taxon>
        <taxon>Tracheophyta</taxon>
        <taxon>Spermatophyta</taxon>
        <taxon>Magnoliopsida</taxon>
        <taxon>Liliopsida</taxon>
        <taxon>Asparagales</taxon>
        <taxon>Orchidaceae</taxon>
        <taxon>Orchidoideae</taxon>
        <taxon>Orchideae</taxon>
        <taxon>Orchidinae</taxon>
        <taxon>Platanthera</taxon>
    </lineage>
</organism>
<feature type="compositionally biased region" description="Polar residues" evidence="1">
    <location>
        <begin position="104"/>
        <end position="116"/>
    </location>
</feature>
<feature type="compositionally biased region" description="Basic and acidic residues" evidence="1">
    <location>
        <begin position="173"/>
        <end position="187"/>
    </location>
</feature>
<feature type="compositionally biased region" description="Basic and acidic residues" evidence="1">
    <location>
        <begin position="1"/>
        <end position="15"/>
    </location>
</feature>
<protein>
    <submittedName>
        <fullName evidence="2">Uncharacterized protein</fullName>
    </submittedName>
</protein>
<feature type="region of interest" description="Disordered" evidence="1">
    <location>
        <begin position="83"/>
        <end position="187"/>
    </location>
</feature>